<protein>
    <submittedName>
        <fullName evidence="1">Uncharacterized protein</fullName>
    </submittedName>
</protein>
<dbReference type="EMBL" id="CAXAMN010016369">
    <property type="protein sequence ID" value="CAK9048010.1"/>
    <property type="molecule type" value="Genomic_DNA"/>
</dbReference>
<keyword evidence="2" id="KW-1185">Reference proteome</keyword>
<organism evidence="1 2">
    <name type="scientific">Durusdinium trenchii</name>
    <dbReference type="NCBI Taxonomy" id="1381693"/>
    <lineage>
        <taxon>Eukaryota</taxon>
        <taxon>Sar</taxon>
        <taxon>Alveolata</taxon>
        <taxon>Dinophyceae</taxon>
        <taxon>Suessiales</taxon>
        <taxon>Symbiodiniaceae</taxon>
        <taxon>Durusdinium</taxon>
    </lineage>
</organism>
<dbReference type="Proteomes" id="UP001642484">
    <property type="component" value="Unassembled WGS sequence"/>
</dbReference>
<proteinExistence type="predicted"/>
<gene>
    <name evidence="1" type="ORF">CCMP2556_LOCUS24776</name>
</gene>
<reference evidence="1 2" key="1">
    <citation type="submission" date="2024-02" db="EMBL/GenBank/DDBJ databases">
        <authorList>
            <person name="Chen Y."/>
            <person name="Shah S."/>
            <person name="Dougan E. K."/>
            <person name="Thang M."/>
            <person name="Chan C."/>
        </authorList>
    </citation>
    <scope>NUCLEOTIDE SEQUENCE [LARGE SCALE GENOMIC DNA]</scope>
</reference>
<accession>A0ABP0M934</accession>
<comment type="caution">
    <text evidence="1">The sequence shown here is derived from an EMBL/GenBank/DDBJ whole genome shotgun (WGS) entry which is preliminary data.</text>
</comment>
<evidence type="ECO:0000313" key="1">
    <source>
        <dbReference type="EMBL" id="CAK9048010.1"/>
    </source>
</evidence>
<evidence type="ECO:0000313" key="2">
    <source>
        <dbReference type="Proteomes" id="UP001642484"/>
    </source>
</evidence>
<name>A0ABP0M934_9DINO</name>
<sequence>MVLPYETDRKSCGMEPEVLRNEPDVLPVFYYNDALLSNIGDTIGLNLFEPRYLLMCQRLPMDPRFLFMPNYQDYRCRPGDVGFVVQITGLWPQARGSTFGVQGSAVSLAAVSCTWVEPNTHGLHYAQYLKLDAKKASLLHTESEALVEAMLESGWDYAPEKVCERHLRRAEVGADVFFSSNWPDRTYVMAFLGGPDAERELMDCWSAALPALVQPRFTGLSFRDQAVHRFSALDQGVRLDEVMEELRQAIVADPEAMEQLKGKESAADPLGLPKNLWPRWLGDLRLARLFRMPVNFQKRVNLEPELVKFGYREQWAGEGRPKTSVGVLVTNESNVELWTRTQDLEVTTESAQFASAKLVWKLNRLRLCVVQRARSGGQRPLAALEDDVSRLVCSFVATAVVEGLQKA</sequence>